<feature type="site" description="Important for substrate specificity" evidence="6">
    <location>
        <position position="192"/>
    </location>
</feature>
<dbReference type="FunFam" id="3.40.50.880:FF:000004">
    <property type="entry name" value="Homoserine O-succinyltransferase"/>
    <property type="match status" value="1"/>
</dbReference>
<dbReference type="InterPro" id="IPR033752">
    <property type="entry name" value="MetA_family"/>
</dbReference>
<keyword evidence="5 6" id="KW-0012">Acyltransferase</keyword>
<feature type="binding site" evidence="6">
    <location>
        <position position="192"/>
    </location>
    <ligand>
        <name>substrate</name>
    </ligand>
</feature>
<dbReference type="GO" id="GO:0005737">
    <property type="term" value="C:cytoplasm"/>
    <property type="evidence" value="ECO:0007669"/>
    <property type="project" value="UniProtKB-SubCell"/>
</dbReference>
<accession>A0A1T5FQP9</accession>
<dbReference type="Pfam" id="PF04204">
    <property type="entry name" value="HTS"/>
    <property type="match status" value="1"/>
</dbReference>
<feature type="active site" evidence="6">
    <location>
        <position position="237"/>
    </location>
</feature>
<sequence length="304" mass="35110">MPVNIPDTLPAKALLEAENVFVMGESRAMTQDIRPLKILILNLMPLKIVTESQLLRVLSNTPLQVEVELLMTSTHAPRNTPQEHLVAFYKTFNEIKHLYFDGLIITGAPVELIDFEKVTYWPELCEIMDWSKKHVTSTFHICWGAQAGLYHHYGIKKYELGKKMFGVFNHQVLTPKEPLLRGFDDHYQAPHSRYTEVRQTEIDAHPGLITLSTSPEAGVYIVASEDRKQIFVTGHPEYEESTLGEEYWRDINKGMEIAVPENYYPQNDAEKKPLVTWRSHAHLIYSNWLNYYVYQSTPYSLGEL</sequence>
<evidence type="ECO:0000313" key="8">
    <source>
        <dbReference type="EMBL" id="SKB98442.1"/>
    </source>
</evidence>
<keyword evidence="9" id="KW-1185">Reference proteome</keyword>
<comment type="pathway">
    <text evidence="6">Amino-acid biosynthesis; L-methionine biosynthesis via de novo pathway; O-acetyl-L-homoserine from L-homoserine: step 1/1.</text>
</comment>
<evidence type="ECO:0000256" key="1">
    <source>
        <dbReference type="ARBA" id="ARBA00004496"/>
    </source>
</evidence>
<evidence type="ECO:0000256" key="3">
    <source>
        <dbReference type="ARBA" id="ARBA00022605"/>
    </source>
</evidence>
<dbReference type="PANTHER" id="PTHR20919">
    <property type="entry name" value="HOMOSERINE O-SUCCINYLTRANSFERASE"/>
    <property type="match status" value="1"/>
</dbReference>
<dbReference type="EMBL" id="FUYV01000008">
    <property type="protein sequence ID" value="SKB98442.1"/>
    <property type="molecule type" value="Genomic_DNA"/>
</dbReference>
<name>A0A1T5FQP9_9BACT</name>
<dbReference type="Proteomes" id="UP000191055">
    <property type="component" value="Unassembled WGS sequence"/>
</dbReference>
<feature type="binding site" evidence="6">
    <location>
        <position position="249"/>
    </location>
    <ligand>
        <name>substrate</name>
    </ligand>
</feature>
<comment type="caution">
    <text evidence="6">Lacks conserved residue(s) required for the propagation of feature annotation.</text>
</comment>
<dbReference type="KEGG" id="asx:CDL62_10105"/>
<dbReference type="RefSeq" id="WP_079557412.1">
    <property type="nucleotide sequence ID" value="NZ_CP021904.1"/>
</dbReference>
<dbReference type="HAMAP" id="MF_00295">
    <property type="entry name" value="MetA_acyltransf"/>
    <property type="match status" value="1"/>
</dbReference>
<gene>
    <name evidence="6" type="primary">metAA</name>
    <name evidence="8" type="ORF">SAMN03080601_01655</name>
</gene>
<reference evidence="8 9" key="1">
    <citation type="submission" date="2017-02" db="EMBL/GenBank/DDBJ databases">
        <authorList>
            <person name="Peterson S.W."/>
        </authorList>
    </citation>
    <scope>NUCLEOTIDE SEQUENCE [LARGE SCALE GENOMIC DNA]</scope>
    <source>
        <strain evidence="8 9">DSM 24412</strain>
    </source>
</reference>
<comment type="function">
    <text evidence="6">Transfers an acetyl group from acetyl-CoA to L-homoserine, forming acetyl-L-homoserine.</text>
</comment>
<feature type="site" description="Important for acyl-CoA specificity" evidence="6">
    <location>
        <position position="111"/>
    </location>
</feature>
<dbReference type="PANTHER" id="PTHR20919:SF0">
    <property type="entry name" value="HOMOSERINE O-SUCCINYLTRANSFERASE"/>
    <property type="match status" value="1"/>
</dbReference>
<evidence type="ECO:0000256" key="4">
    <source>
        <dbReference type="ARBA" id="ARBA00022679"/>
    </source>
</evidence>
<dbReference type="NCBIfam" id="TIGR01001">
    <property type="entry name" value="metA"/>
    <property type="match status" value="1"/>
</dbReference>
<dbReference type="PIRSF" id="PIRSF000450">
    <property type="entry name" value="H_ser_succinyltr"/>
    <property type="match status" value="1"/>
</dbReference>
<dbReference type="CDD" id="cd03131">
    <property type="entry name" value="GATase1_HTS"/>
    <property type="match status" value="1"/>
</dbReference>
<evidence type="ECO:0000313" key="9">
    <source>
        <dbReference type="Proteomes" id="UP000191055"/>
    </source>
</evidence>
<dbReference type="InterPro" id="IPR005697">
    <property type="entry name" value="HST_MetA"/>
</dbReference>
<comment type="similarity">
    <text evidence="6">Belongs to the MetA family.</text>
</comment>
<dbReference type="GO" id="GO:0004414">
    <property type="term" value="F:homoserine O-acetyltransferase activity"/>
    <property type="evidence" value="ECO:0007669"/>
    <property type="project" value="UniProtKB-EC"/>
</dbReference>
<dbReference type="InterPro" id="IPR029062">
    <property type="entry name" value="Class_I_gatase-like"/>
</dbReference>
<proteinExistence type="inferred from homology"/>
<comment type="subcellular location">
    <subcellularLocation>
        <location evidence="1 6">Cytoplasm</location>
    </subcellularLocation>
</comment>
<evidence type="ECO:0000256" key="5">
    <source>
        <dbReference type="ARBA" id="ARBA00023315"/>
    </source>
</evidence>
<dbReference type="EC" id="2.3.1.31" evidence="6"/>
<feature type="binding site" evidence="6">
    <location>
        <position position="163"/>
    </location>
    <ligand>
        <name>substrate</name>
    </ligand>
</feature>
<dbReference type="UniPathway" id="UPA00051">
    <property type="reaction ID" value="UER00074"/>
</dbReference>
<dbReference type="SUPFAM" id="SSF52317">
    <property type="entry name" value="Class I glutamine amidotransferase-like"/>
    <property type="match status" value="1"/>
</dbReference>
<feature type="active site" description="Acyl-thioester intermediate" evidence="6 7">
    <location>
        <position position="142"/>
    </location>
</feature>
<evidence type="ECO:0000256" key="7">
    <source>
        <dbReference type="PIRSR" id="PIRSR000450-1"/>
    </source>
</evidence>
<feature type="active site" description="Proton acceptor" evidence="6">
    <location>
        <position position="235"/>
    </location>
</feature>
<dbReference type="GO" id="GO:0019281">
    <property type="term" value="P:L-methionine biosynthetic process from homoserine via O-succinyl-L-homoserine and cystathionine"/>
    <property type="evidence" value="ECO:0007669"/>
    <property type="project" value="InterPro"/>
</dbReference>
<keyword evidence="6" id="KW-0486">Methionine biosynthesis</keyword>
<protein>
    <recommendedName>
        <fullName evidence="6">Homoserine O-acetyltransferase</fullName>
        <shortName evidence="6">HAT</shortName>
        <ecNumber evidence="6">2.3.1.31</ecNumber>
    </recommendedName>
    <alternativeName>
        <fullName evidence="6">Homoserine transacetylase</fullName>
        <shortName evidence="6">HTA</shortName>
    </alternativeName>
</protein>
<dbReference type="AlphaFoldDB" id="A0A1T5FQP9"/>
<dbReference type="Gene3D" id="3.40.50.880">
    <property type="match status" value="1"/>
</dbReference>
<keyword evidence="3 6" id="KW-0028">Amino-acid biosynthesis</keyword>
<keyword evidence="4 6" id="KW-0808">Transferase</keyword>
<dbReference type="GO" id="GO:0008899">
    <property type="term" value="F:homoserine O-succinyltransferase activity"/>
    <property type="evidence" value="ECO:0007669"/>
    <property type="project" value="UniProtKB-UniRule"/>
</dbReference>
<evidence type="ECO:0000256" key="6">
    <source>
        <dbReference type="HAMAP-Rule" id="MF_00295"/>
    </source>
</evidence>
<evidence type="ECO:0000256" key="2">
    <source>
        <dbReference type="ARBA" id="ARBA00022490"/>
    </source>
</evidence>
<keyword evidence="2 6" id="KW-0963">Cytoplasm</keyword>
<organism evidence="8 9">
    <name type="scientific">Alkalitalea saponilacus</name>
    <dbReference type="NCBI Taxonomy" id="889453"/>
    <lineage>
        <taxon>Bacteria</taxon>
        <taxon>Pseudomonadati</taxon>
        <taxon>Bacteroidota</taxon>
        <taxon>Bacteroidia</taxon>
        <taxon>Marinilabiliales</taxon>
        <taxon>Marinilabiliaceae</taxon>
        <taxon>Alkalitalea</taxon>
    </lineage>
</organism>
<dbReference type="STRING" id="889453.SAMN03080601_01655"/>
<dbReference type="OrthoDB" id="9772423at2"/>
<comment type="catalytic activity">
    <reaction evidence="6">
        <text>L-homoserine + acetyl-CoA = O-acetyl-L-homoserine + CoA</text>
        <dbReference type="Rhea" id="RHEA:13701"/>
        <dbReference type="ChEBI" id="CHEBI:57287"/>
        <dbReference type="ChEBI" id="CHEBI:57288"/>
        <dbReference type="ChEBI" id="CHEBI:57476"/>
        <dbReference type="ChEBI" id="CHEBI:57716"/>
        <dbReference type="EC" id="2.3.1.31"/>
    </reaction>
</comment>